<dbReference type="InterPro" id="IPR051165">
    <property type="entry name" value="Multifunctional_ANK_Repeat"/>
</dbReference>
<dbReference type="InterPro" id="IPR036770">
    <property type="entry name" value="Ankyrin_rpt-contain_sf"/>
</dbReference>
<dbReference type="EMBL" id="CAXLJM020000068">
    <property type="protein sequence ID" value="CAL8124001.1"/>
    <property type="molecule type" value="Genomic_DNA"/>
</dbReference>
<dbReference type="Proteomes" id="UP001642540">
    <property type="component" value="Unassembled WGS sequence"/>
</dbReference>
<keyword evidence="1" id="KW-0677">Repeat</keyword>
<dbReference type="Gene3D" id="1.25.40.20">
    <property type="entry name" value="Ankyrin repeat-containing domain"/>
    <property type="match status" value="2"/>
</dbReference>
<keyword evidence="3" id="KW-0067">ATP-binding</keyword>
<dbReference type="Pfam" id="PF06479">
    <property type="entry name" value="Ribonuc_2-5A"/>
    <property type="match status" value="1"/>
</dbReference>
<dbReference type="InterPro" id="IPR027417">
    <property type="entry name" value="P-loop_NTPase"/>
</dbReference>
<evidence type="ECO:0000313" key="6">
    <source>
        <dbReference type="EMBL" id="CAL8124001.1"/>
    </source>
</evidence>
<proteinExistence type="predicted"/>
<accession>A0ABP1RBT3</accession>
<evidence type="ECO:0000256" key="3">
    <source>
        <dbReference type="ARBA" id="ARBA00022840"/>
    </source>
</evidence>
<evidence type="ECO:0000256" key="1">
    <source>
        <dbReference type="ARBA" id="ARBA00022737"/>
    </source>
</evidence>
<dbReference type="PROSITE" id="PS51392">
    <property type="entry name" value="KEN"/>
    <property type="match status" value="1"/>
</dbReference>
<evidence type="ECO:0000259" key="5">
    <source>
        <dbReference type="PROSITE" id="PS51392"/>
    </source>
</evidence>
<reference evidence="6 7" key="1">
    <citation type="submission" date="2024-08" db="EMBL/GenBank/DDBJ databases">
        <authorList>
            <person name="Cucini C."/>
            <person name="Frati F."/>
        </authorList>
    </citation>
    <scope>NUCLEOTIDE SEQUENCE [LARGE SCALE GENOMIC DNA]</scope>
</reference>
<dbReference type="SUPFAM" id="SSF48403">
    <property type="entry name" value="Ankyrin repeat"/>
    <property type="match status" value="1"/>
</dbReference>
<dbReference type="Pfam" id="PF12796">
    <property type="entry name" value="Ank_2"/>
    <property type="match status" value="1"/>
</dbReference>
<dbReference type="InterPro" id="IPR002110">
    <property type="entry name" value="Ankyrin_rpt"/>
</dbReference>
<evidence type="ECO:0000313" key="7">
    <source>
        <dbReference type="Proteomes" id="UP001642540"/>
    </source>
</evidence>
<protein>
    <recommendedName>
        <fullName evidence="5">KEN domain-containing protein</fullName>
    </recommendedName>
</protein>
<dbReference type="PANTHER" id="PTHR24123">
    <property type="entry name" value="ANKYRIN REPEAT-CONTAINING"/>
    <property type="match status" value="1"/>
</dbReference>
<keyword evidence="7" id="KW-1185">Reference proteome</keyword>
<dbReference type="InterPro" id="IPR010513">
    <property type="entry name" value="KEN_dom"/>
</dbReference>
<organism evidence="6 7">
    <name type="scientific">Orchesella dallaii</name>
    <dbReference type="NCBI Taxonomy" id="48710"/>
    <lineage>
        <taxon>Eukaryota</taxon>
        <taxon>Metazoa</taxon>
        <taxon>Ecdysozoa</taxon>
        <taxon>Arthropoda</taxon>
        <taxon>Hexapoda</taxon>
        <taxon>Collembola</taxon>
        <taxon>Entomobryomorpha</taxon>
        <taxon>Entomobryoidea</taxon>
        <taxon>Orchesellidae</taxon>
        <taxon>Orchesellinae</taxon>
        <taxon>Orchesella</taxon>
    </lineage>
</organism>
<gene>
    <name evidence="6" type="ORF">ODALV1_LOCUS20415</name>
</gene>
<evidence type="ECO:0000256" key="4">
    <source>
        <dbReference type="ARBA" id="ARBA00023043"/>
    </source>
</evidence>
<dbReference type="PANTHER" id="PTHR24123:SF142">
    <property type="entry name" value="ANKYRIN"/>
    <property type="match status" value="1"/>
</dbReference>
<dbReference type="InterPro" id="IPR038357">
    <property type="entry name" value="KEN_sf"/>
</dbReference>
<dbReference type="Gene3D" id="3.40.50.300">
    <property type="entry name" value="P-loop containing nucleotide triphosphate hydrolases"/>
    <property type="match status" value="1"/>
</dbReference>
<dbReference type="Pfam" id="PF05729">
    <property type="entry name" value="NACHT"/>
    <property type="match status" value="1"/>
</dbReference>
<comment type="caution">
    <text evidence="6">The sequence shown here is derived from an EMBL/GenBank/DDBJ whole genome shotgun (WGS) entry which is preliminary data.</text>
</comment>
<keyword evidence="2" id="KW-0547">Nucleotide-binding</keyword>
<sequence>MAGDVPSNFSRFSRLHEDSNSNLVSEFSKLQIDSESKHTRLNVLLSHPIFWPAHDIVAYLKCVSDHLEDSWSNGSIDLIKLLQDNSRLIFGGSNWKDKFHWRSNVHRQFLQPNAYREKGYKGKCVKQLLRAIRNGSDHYQKQSKEVQQEFGELPHGYIGFWTSHFPLLLSKVYAFVQQTILMESSALTRFYVDDNPDGIRDDLSDLVQALAEETKKNIGTGQAVRGGLLRRYWTSTSASSPQLTFLKVPSDVLLTVLTQSSVFVKVHESFLTVSIFPEKQTDKIDLFKCSVTSRGSFTISFWNRDISEAKVMRMIPFLKTSQTIIFSTIERTKIDKIVQNTFGKIGNEMELESIPLKWTDLDASFQSVLLQRNVMFQGFQVKVSEIFKLISDNTEIFNEIFNNANEELIRDLVDDTVPVLLESTVASVPPYYIKRKLLPRKFIPVKTLKQNRNQILVIICDDNAQALQLINSKKYKVCSSTDVLSRLDLHEPCNIILDDESHFSSILSKTQLPLHLLKFHTSYFEWIKSEHCENDIQWIQRLNSNCKLLLSKSEDQFLSELPANNQPIIISDSPGMGKSILLESIANKLIEACPSRVVKIYSVNKFVIDIKAKVAKNLEDSENHFETALRDEIIQILCDDEIGAVSSFWKCLLKFLLTADEIQGIAIELMLDGLDEVVPSNFKLATKILKLICNEFKSVRLWVSTRVQHLHNLEREFCTMGYYISPFDKNDQMNCLMKIWSCESHNFVTQNDQTPLKKFARSCLENTPENYGDIIGVPLLCKLYASVYQADAEVLMESGTEPVTPVKITSILDLYERVVEKKLHIYIRKQYVDVAQMSSEQLRETTIAKSVGKDMAKIHMKLALNLLMPPKSVEFFNSTYFWEDDTNIHKVLEYGILECKKPREKQEQSTPFTFIHRTFAEYYVALFIVELLNTKKCPPNLLVNVCNIFMEQILQVRMEDYKLYSRLGSYLPMEEFMEIFPKFSNQFGVWMSNQMFVHGPVIIKFLDSLLEKRSHEVALPSQALSEFGRSLQKPKNWIENLAVILFALIDMGKLSIIKIVFDSLKYEDKIGEFVQESNQTHKLGEIICSAVSSQSIDLLIHICEMVESEGLLITQVNYFILDEFVPEKPKIKSPLQPLRVALSCPLNFKVIEYLVAEKGFQYSTLGALHRVIQNIACMPSHEKNKVGLQEKLEVIKFFVEQDKNILEELSPYPEGEIDYPEWIPRNMLFTPLLIAGLHCASVQVIKCLINLGANVNAVDESVEGRSLFRKTILHYVASRSSKVAIPNDEIRSYEEAEFHEIVECAFTHGFNPTLGDANNNTFLHIAVAHYRLIPETWDLCQRYNFDFTILNDLGQSVLELAVRKGVVWGHFKFLLEKGCDLENKKTGENILHWAANAGHFVALNFFMEHFEFSVNSKCLKGRSPLHSALCWSVFERDSRFIAYRMQTVLNLIHKGADVNACGNDGIPPFMIMFHVEYGLPDVRILGILKAENAIITPEMYNEAIVRLFKNFQTRLAFQLDRPMYSNAMLSTLKFLKNGGGDVHCRLEDNKTLLHVACEKWWIPAAKWLVEECSLDENAQDASGRTPVQSMRQVFKMMPIPLRTLPTFMADDLNEFLKFLSRRSQNKEADQTSLDSL</sequence>
<feature type="domain" description="KEN" evidence="5">
    <location>
        <begin position="53"/>
        <end position="193"/>
    </location>
</feature>
<dbReference type="Gene3D" id="1.20.1440.180">
    <property type="entry name" value="KEN domain"/>
    <property type="match status" value="1"/>
</dbReference>
<dbReference type="SMART" id="SM00248">
    <property type="entry name" value="ANK"/>
    <property type="match status" value="5"/>
</dbReference>
<name>A0ABP1RBT3_9HEXA</name>
<evidence type="ECO:0000256" key="2">
    <source>
        <dbReference type="ARBA" id="ARBA00022741"/>
    </source>
</evidence>
<dbReference type="InterPro" id="IPR007111">
    <property type="entry name" value="NACHT_NTPase"/>
</dbReference>
<dbReference type="SMART" id="SM00580">
    <property type="entry name" value="PUG"/>
    <property type="match status" value="1"/>
</dbReference>
<keyword evidence="4" id="KW-0040">ANK repeat</keyword>